<proteinExistence type="predicted"/>
<dbReference type="SUPFAM" id="SSF51735">
    <property type="entry name" value="NAD(P)-binding Rossmann-fold domains"/>
    <property type="match status" value="1"/>
</dbReference>
<dbReference type="WBParaSite" id="BXY_0400100.1">
    <property type="protein sequence ID" value="BXY_0400100.1"/>
    <property type="gene ID" value="BXY_0400100"/>
</dbReference>
<dbReference type="InterPro" id="IPR002347">
    <property type="entry name" value="SDR_fam"/>
</dbReference>
<reference evidence="1" key="2">
    <citation type="submission" date="2020-09" db="EMBL/GenBank/DDBJ databases">
        <authorList>
            <person name="Kikuchi T."/>
        </authorList>
    </citation>
    <scope>NUCLEOTIDE SEQUENCE</scope>
    <source>
        <strain evidence="1">Ka4C1</strain>
    </source>
</reference>
<dbReference type="AlphaFoldDB" id="A0A1I7RTE6"/>
<organism evidence="2 4">
    <name type="scientific">Bursaphelenchus xylophilus</name>
    <name type="common">Pinewood nematode worm</name>
    <name type="synonym">Aphelenchoides xylophilus</name>
    <dbReference type="NCBI Taxonomy" id="6326"/>
    <lineage>
        <taxon>Eukaryota</taxon>
        <taxon>Metazoa</taxon>
        <taxon>Ecdysozoa</taxon>
        <taxon>Nematoda</taxon>
        <taxon>Chromadorea</taxon>
        <taxon>Rhabditida</taxon>
        <taxon>Tylenchina</taxon>
        <taxon>Tylenchomorpha</taxon>
        <taxon>Aphelenchoidea</taxon>
        <taxon>Aphelenchoididae</taxon>
        <taxon>Bursaphelenchus</taxon>
    </lineage>
</organism>
<dbReference type="Gene3D" id="3.40.50.720">
    <property type="entry name" value="NAD(P)-binding Rossmann-like Domain"/>
    <property type="match status" value="1"/>
</dbReference>
<dbReference type="Pfam" id="PF00106">
    <property type="entry name" value="adh_short"/>
    <property type="match status" value="1"/>
</dbReference>
<dbReference type="Proteomes" id="UP000095284">
    <property type="component" value="Unplaced"/>
</dbReference>
<reference evidence="4" key="1">
    <citation type="submission" date="2016-11" db="UniProtKB">
        <authorList>
            <consortium name="WormBaseParasite"/>
        </authorList>
    </citation>
    <scope>IDENTIFICATION</scope>
</reference>
<evidence type="ECO:0000313" key="4">
    <source>
        <dbReference type="WBParaSite" id="BXY_0400100.1"/>
    </source>
</evidence>
<evidence type="ECO:0000313" key="1">
    <source>
        <dbReference type="EMBL" id="CAD5231352.1"/>
    </source>
</evidence>
<dbReference type="eggNOG" id="KOG0725">
    <property type="taxonomic scope" value="Eukaryota"/>
</dbReference>
<protein>
    <submittedName>
        <fullName evidence="1">(pine wood nematode) hypothetical protein</fullName>
    </submittedName>
</protein>
<dbReference type="PRINTS" id="PR00081">
    <property type="entry name" value="GDHRDH"/>
</dbReference>
<keyword evidence="3" id="KW-1185">Reference proteome</keyword>
<dbReference type="Proteomes" id="UP000582659">
    <property type="component" value="Unassembled WGS sequence"/>
</dbReference>
<sequence>MSLKGKIALVTGASRGIGKGIAIELGAAGATVYVTGRRPENAVKFANSTTLSEVADEITQRGGKGIAVYVDHADPKDVKNLFERIDNENNGQLDILVNNAYAAVPFIGSHVGKKFYEYEESPEEAWDIVNNVGLRNTYVCSTYAAKLMVKRKSGLIVTIGSRGGMKHLFNAAYGIGKDAGDRLAADLAIELQGTGVISLSVWPGAVKTEAIDASTNKLIPSAVFDNGESIYFSGKTIAKLAADKELPKFNGKILLSYDLAVRYGVKDVDGRVVVPPQLEERQQFAELINKIRAGDLHK</sequence>
<accession>A0A1I7RTE6</accession>
<dbReference type="PANTHER" id="PTHR44147:SF2">
    <property type="entry name" value="DEHYDROGENASE_REDUCTASE SDR FAMILY MEMBER 1"/>
    <property type="match status" value="1"/>
</dbReference>
<dbReference type="SMR" id="A0A1I7RTE6"/>
<dbReference type="Proteomes" id="UP000659654">
    <property type="component" value="Unassembled WGS sequence"/>
</dbReference>
<dbReference type="PANTHER" id="PTHR44147">
    <property type="entry name" value="DEHYDROGENASE/REDUCTASE SDR FAMILY MEMBER 1"/>
    <property type="match status" value="1"/>
</dbReference>
<name>A0A1I7RTE6_BURXY</name>
<evidence type="ECO:0000313" key="3">
    <source>
        <dbReference type="Proteomes" id="UP000659654"/>
    </source>
</evidence>
<dbReference type="InterPro" id="IPR036291">
    <property type="entry name" value="NAD(P)-bd_dom_sf"/>
</dbReference>
<evidence type="ECO:0000313" key="2">
    <source>
        <dbReference type="Proteomes" id="UP000095284"/>
    </source>
</evidence>
<gene>
    <name evidence="1" type="ORF">BXYJ_LOCUS11448</name>
</gene>
<dbReference type="OrthoDB" id="1933717at2759"/>
<dbReference type="EMBL" id="CAJFDI010000005">
    <property type="protein sequence ID" value="CAD5231352.1"/>
    <property type="molecule type" value="Genomic_DNA"/>
</dbReference>
<dbReference type="EMBL" id="CAJFCV020000005">
    <property type="protein sequence ID" value="CAG9122482.1"/>
    <property type="molecule type" value="Genomic_DNA"/>
</dbReference>